<sequence>MTIFFVICGVVITLCVLAQTLFIYGIVNNLRLIREERLLVQKLVSNERWI</sequence>
<accession>A0A6J5NMJ9</accession>
<evidence type="ECO:0000313" key="1">
    <source>
        <dbReference type="EMBL" id="CAB4158936.1"/>
    </source>
</evidence>
<reference evidence="1" key="1">
    <citation type="submission" date="2020-04" db="EMBL/GenBank/DDBJ databases">
        <authorList>
            <person name="Chiriac C."/>
            <person name="Salcher M."/>
            <person name="Ghai R."/>
            <person name="Kavagutti S V."/>
        </authorList>
    </citation>
    <scope>NUCLEOTIDE SEQUENCE</scope>
</reference>
<name>A0A6J5NMJ9_9CAUD</name>
<protein>
    <submittedName>
        <fullName evidence="1">Uncharacterized protein</fullName>
    </submittedName>
</protein>
<proteinExistence type="predicted"/>
<organism evidence="1">
    <name type="scientific">uncultured Caudovirales phage</name>
    <dbReference type="NCBI Taxonomy" id="2100421"/>
    <lineage>
        <taxon>Viruses</taxon>
        <taxon>Duplodnaviria</taxon>
        <taxon>Heunggongvirae</taxon>
        <taxon>Uroviricota</taxon>
        <taxon>Caudoviricetes</taxon>
        <taxon>Peduoviridae</taxon>
        <taxon>Maltschvirus</taxon>
        <taxon>Maltschvirus maltsch</taxon>
    </lineage>
</organism>
<dbReference type="EMBL" id="LR796675">
    <property type="protein sequence ID" value="CAB4158936.1"/>
    <property type="molecule type" value="Genomic_DNA"/>
</dbReference>
<gene>
    <name evidence="1" type="ORF">UFOVP704_36</name>
</gene>